<gene>
    <name evidence="2" type="ORF">AMORRO_LOCUS1833</name>
</gene>
<evidence type="ECO:0000313" key="3">
    <source>
        <dbReference type="Proteomes" id="UP000789342"/>
    </source>
</evidence>
<organism evidence="2 3">
    <name type="scientific">Acaulospora morrowiae</name>
    <dbReference type="NCBI Taxonomy" id="94023"/>
    <lineage>
        <taxon>Eukaryota</taxon>
        <taxon>Fungi</taxon>
        <taxon>Fungi incertae sedis</taxon>
        <taxon>Mucoromycota</taxon>
        <taxon>Glomeromycotina</taxon>
        <taxon>Glomeromycetes</taxon>
        <taxon>Diversisporales</taxon>
        <taxon>Acaulosporaceae</taxon>
        <taxon>Acaulospora</taxon>
    </lineage>
</organism>
<feature type="transmembrane region" description="Helical" evidence="1">
    <location>
        <begin position="12"/>
        <end position="30"/>
    </location>
</feature>
<accession>A0A9N8Z3V8</accession>
<keyword evidence="1" id="KW-0812">Transmembrane</keyword>
<protein>
    <submittedName>
        <fullName evidence="2">513_t:CDS:1</fullName>
    </submittedName>
</protein>
<reference evidence="2" key="1">
    <citation type="submission" date="2021-06" db="EMBL/GenBank/DDBJ databases">
        <authorList>
            <person name="Kallberg Y."/>
            <person name="Tangrot J."/>
            <person name="Rosling A."/>
        </authorList>
    </citation>
    <scope>NUCLEOTIDE SEQUENCE</scope>
    <source>
        <strain evidence="2">CL551</strain>
    </source>
</reference>
<evidence type="ECO:0000256" key="1">
    <source>
        <dbReference type="SAM" id="Phobius"/>
    </source>
</evidence>
<evidence type="ECO:0000313" key="2">
    <source>
        <dbReference type="EMBL" id="CAG8470503.1"/>
    </source>
</evidence>
<dbReference type="AlphaFoldDB" id="A0A9N8Z3V8"/>
<dbReference type="EMBL" id="CAJVPV010000709">
    <property type="protein sequence ID" value="CAG8470503.1"/>
    <property type="molecule type" value="Genomic_DNA"/>
</dbReference>
<sequence>MWKQELKIQMKILTLSVLIISSLFRAFLIISKLEKNRCGFNYCETHLITIFSAIGIITKKAIYESDAVVSEEQREIIRGTKANEQNTFTVARVSCISSPPWHMEEDHTRGTKVVAARENMKISRNIHRTCNRICLGRGRKYTWIE</sequence>
<keyword evidence="3" id="KW-1185">Reference proteome</keyword>
<keyword evidence="1" id="KW-0472">Membrane</keyword>
<keyword evidence="1" id="KW-1133">Transmembrane helix</keyword>
<name>A0A9N8Z3V8_9GLOM</name>
<dbReference type="Proteomes" id="UP000789342">
    <property type="component" value="Unassembled WGS sequence"/>
</dbReference>
<proteinExistence type="predicted"/>
<comment type="caution">
    <text evidence="2">The sequence shown here is derived from an EMBL/GenBank/DDBJ whole genome shotgun (WGS) entry which is preliminary data.</text>
</comment>